<dbReference type="InterPro" id="IPR011682">
    <property type="entry name" value="Glyco_hydro_38_C"/>
</dbReference>
<protein>
    <recommendedName>
        <fullName evidence="3">alpha-mannosidase</fullName>
        <ecNumber evidence="3">3.2.1.24</ecNumber>
    </recommendedName>
</protein>
<name>A0A1F7S141_9BACT</name>
<comment type="catalytic activity">
    <reaction evidence="1">
        <text>Hydrolysis of terminal, non-reducing alpha-D-mannose residues in alpha-D-mannosides.</text>
        <dbReference type="EC" id="3.2.1.24"/>
    </reaction>
</comment>
<evidence type="ECO:0000256" key="2">
    <source>
        <dbReference type="ARBA" id="ARBA00009792"/>
    </source>
</evidence>
<dbReference type="EMBL" id="MGDD01000071">
    <property type="protein sequence ID" value="OGL47489.1"/>
    <property type="molecule type" value="Genomic_DNA"/>
</dbReference>
<dbReference type="GO" id="GO:0006013">
    <property type="term" value="P:mannose metabolic process"/>
    <property type="evidence" value="ECO:0007669"/>
    <property type="project" value="InterPro"/>
</dbReference>
<dbReference type="Gene3D" id="1.20.1270.50">
    <property type="entry name" value="Glycoside hydrolase family 38, central domain"/>
    <property type="match status" value="1"/>
</dbReference>
<dbReference type="Gene3D" id="3.20.110.10">
    <property type="entry name" value="Glycoside hydrolase 38, N terminal domain"/>
    <property type="match status" value="1"/>
</dbReference>
<dbReference type="InterPro" id="IPR054723">
    <property type="entry name" value="Ams1-like_N"/>
</dbReference>
<dbReference type="CDD" id="cd10789">
    <property type="entry name" value="GH38N_AMII_ER_cytosolic"/>
    <property type="match status" value="1"/>
</dbReference>
<dbReference type="AlphaFoldDB" id="A0A1F7S141"/>
<dbReference type="Pfam" id="PF01074">
    <property type="entry name" value="Glyco_hydro_38N"/>
    <property type="match status" value="1"/>
</dbReference>
<dbReference type="EC" id="3.2.1.24" evidence="3"/>
<evidence type="ECO:0000259" key="7">
    <source>
        <dbReference type="SMART" id="SM00872"/>
    </source>
</evidence>
<dbReference type="Pfam" id="PF09261">
    <property type="entry name" value="Alpha-mann_mid"/>
    <property type="match status" value="1"/>
</dbReference>
<dbReference type="Pfam" id="PF07748">
    <property type="entry name" value="Glyco_hydro_38C"/>
    <property type="match status" value="1"/>
</dbReference>
<dbReference type="GO" id="GO:0004559">
    <property type="term" value="F:alpha-mannosidase activity"/>
    <property type="evidence" value="ECO:0007669"/>
    <property type="project" value="UniProtKB-EC"/>
</dbReference>
<evidence type="ECO:0000256" key="1">
    <source>
        <dbReference type="ARBA" id="ARBA00000365"/>
    </source>
</evidence>
<evidence type="ECO:0000313" key="9">
    <source>
        <dbReference type="Proteomes" id="UP000179266"/>
    </source>
</evidence>
<dbReference type="GO" id="GO:0009313">
    <property type="term" value="P:oligosaccharide catabolic process"/>
    <property type="evidence" value="ECO:0007669"/>
    <property type="project" value="TreeGrafter"/>
</dbReference>
<accession>A0A1F7S141</accession>
<dbReference type="FunFam" id="3.20.110.10:FF:000002">
    <property type="entry name" value="alpha-mannosidase 2C1 isoform X1"/>
    <property type="match status" value="1"/>
</dbReference>
<dbReference type="Proteomes" id="UP000179266">
    <property type="component" value="Unassembled WGS sequence"/>
</dbReference>
<dbReference type="SUPFAM" id="SSF88713">
    <property type="entry name" value="Glycoside hydrolase/deacetylase"/>
    <property type="match status" value="1"/>
</dbReference>
<evidence type="ECO:0000256" key="4">
    <source>
        <dbReference type="ARBA" id="ARBA00022723"/>
    </source>
</evidence>
<organism evidence="8 9">
    <name type="scientific">Candidatus Schekmanbacteria bacterium RBG_13_48_7</name>
    <dbReference type="NCBI Taxonomy" id="1817878"/>
    <lineage>
        <taxon>Bacteria</taxon>
        <taxon>Candidatus Schekmaniibacteriota</taxon>
    </lineage>
</organism>
<dbReference type="InterPro" id="IPR015341">
    <property type="entry name" value="Glyco_hydro_38_cen"/>
</dbReference>
<dbReference type="InterPro" id="IPR011330">
    <property type="entry name" value="Glyco_hydro/deAcase_b/a-brl"/>
</dbReference>
<dbReference type="InterPro" id="IPR041147">
    <property type="entry name" value="GH38_C"/>
</dbReference>
<dbReference type="GO" id="GO:0046872">
    <property type="term" value="F:metal ion binding"/>
    <property type="evidence" value="ECO:0007669"/>
    <property type="project" value="UniProtKB-KW"/>
</dbReference>
<keyword evidence="4" id="KW-0479">Metal-binding</keyword>
<dbReference type="InterPro" id="IPR027291">
    <property type="entry name" value="Glyco_hydro_38_N_sf"/>
</dbReference>
<dbReference type="InterPro" id="IPR037094">
    <property type="entry name" value="Glyco_hydro_38_cen_sf"/>
</dbReference>
<evidence type="ECO:0000256" key="6">
    <source>
        <dbReference type="ARBA" id="ARBA00023295"/>
    </source>
</evidence>
<keyword evidence="6" id="KW-0326">Glycosidase</keyword>
<dbReference type="FunFam" id="1.20.1270.50:FF:000004">
    <property type="entry name" value="alpha-mannosidase 2C1 isoform X1"/>
    <property type="match status" value="1"/>
</dbReference>
<dbReference type="InterPro" id="IPR011013">
    <property type="entry name" value="Gal_mutarotase_sf_dom"/>
</dbReference>
<dbReference type="SUPFAM" id="SSF74650">
    <property type="entry name" value="Galactose mutarotase-like"/>
    <property type="match status" value="1"/>
</dbReference>
<dbReference type="PANTHER" id="PTHR46017:SF1">
    <property type="entry name" value="ALPHA-MANNOSIDASE 2C1"/>
    <property type="match status" value="1"/>
</dbReference>
<gene>
    <name evidence="8" type="ORF">A2161_11870</name>
</gene>
<evidence type="ECO:0000256" key="3">
    <source>
        <dbReference type="ARBA" id="ARBA00012752"/>
    </source>
</evidence>
<dbReference type="PANTHER" id="PTHR46017">
    <property type="entry name" value="ALPHA-MANNOSIDASE 2C1"/>
    <property type="match status" value="1"/>
</dbReference>
<evidence type="ECO:0000256" key="5">
    <source>
        <dbReference type="ARBA" id="ARBA00022801"/>
    </source>
</evidence>
<comment type="similarity">
    <text evidence="2">Belongs to the glycosyl hydrolase 38 family.</text>
</comment>
<dbReference type="GO" id="GO:0030246">
    <property type="term" value="F:carbohydrate binding"/>
    <property type="evidence" value="ECO:0007669"/>
    <property type="project" value="InterPro"/>
</dbReference>
<feature type="domain" description="Glycoside hydrolase family 38 central" evidence="7">
    <location>
        <begin position="513"/>
        <end position="588"/>
    </location>
</feature>
<dbReference type="Gene3D" id="2.70.98.30">
    <property type="entry name" value="Golgi alpha-mannosidase II, domain 4"/>
    <property type="match status" value="1"/>
</dbReference>
<proteinExistence type="inferred from homology"/>
<evidence type="ECO:0000313" key="8">
    <source>
        <dbReference type="EMBL" id="OGL47489.1"/>
    </source>
</evidence>
<keyword evidence="5" id="KW-0378">Hydrolase</keyword>
<dbReference type="InterPro" id="IPR028995">
    <property type="entry name" value="Glyco_hydro_57/38_cen_sf"/>
</dbReference>
<comment type="caution">
    <text evidence="8">The sequence shown here is derived from an EMBL/GenBank/DDBJ whole genome shotgun (WGS) entry which is preliminary data.</text>
</comment>
<dbReference type="FunFam" id="2.70.98.30:FF:000001">
    <property type="entry name" value="alpha-mannosidase 2C1 isoform X2"/>
    <property type="match status" value="1"/>
</dbReference>
<dbReference type="Pfam" id="PF22907">
    <property type="entry name" value="Ams1-like_1st"/>
    <property type="match status" value="1"/>
</dbReference>
<reference evidence="8 9" key="1">
    <citation type="journal article" date="2016" name="Nat. Commun.">
        <title>Thousands of microbial genomes shed light on interconnected biogeochemical processes in an aquifer system.</title>
        <authorList>
            <person name="Anantharaman K."/>
            <person name="Brown C.T."/>
            <person name="Hug L.A."/>
            <person name="Sharon I."/>
            <person name="Castelle C.J."/>
            <person name="Probst A.J."/>
            <person name="Thomas B.C."/>
            <person name="Singh A."/>
            <person name="Wilkins M.J."/>
            <person name="Karaoz U."/>
            <person name="Brodie E.L."/>
            <person name="Williams K.H."/>
            <person name="Hubbard S.S."/>
            <person name="Banfield J.F."/>
        </authorList>
    </citation>
    <scope>NUCLEOTIDE SEQUENCE [LARGE SCALE GENOMIC DNA]</scope>
</reference>
<dbReference type="SUPFAM" id="SSF88688">
    <property type="entry name" value="Families 57/38 glycoside transferase middle domain"/>
    <property type="match status" value="1"/>
</dbReference>
<sequence length="1025" mass="117525">MIKTDTELIITRIERFYNRLKKYFISDYILFDTTFSCSKEPVTFNNRLKGKFNSIKEGENWGSAWDNAWFHLQADIPKSWKGEKIVAYLDFSGEGLVFSPEGIALQGVTNASIFDPNFARTLVPLFDRCKGSEKVELWVEATASSLFGVKTDPDPSEDSPTKYGSYDAKLESARLAVFNEDIWHLWLDLRVLRGLIKHLPEKSVQRARIVRSVNNAINAYGDDPANVNKSRGILKQELRKPASASSLSVTAVGHAHIDTAWLWQVHETIRKCARTFSTQLALIEKYPEYVFGASQPQQYVFMKEHYPEIYARIKNAVKKGQWELQGGMWVEADCNLISGESMIRQILHGKNYFMDEFGVDVDNLWLPDVFGYSASMPQILKKSGINYFLTQKISWNQTNEFPHHTFLWRGIDGSEILTHFPPENNYCSELDIEFLVPAQERFKEKDFIDEFLSLYGVGDGGGGPKEGHIQLGKRIANLEGAPKVKFGTAGQFFKRMKKYEDKLETWVGELYLEAHRGTLTTHADVKKANRVLENKLKQIEFLYSCLPVEKYPAAKLDYIWKKVLINQFHDIIPGSSIAKVYEDTRREHKEALADCETLFSVAAKEMFDKDNSSLVFANVLHYPFLGTVVLPQRWKEFGVIDENGKPVPVQKEDNHLVVSINIEPYSFLTLYKIAKKVPAAKPNTSLILENEFVRYEFGKNGTLINAWDKIEKRSILAPGKMGNVFSLYEDRALNWDAWDVEIFYENSKLETARIDQVNNLFSGTVRQGIQFNLKIGHSTILQKVYLAHNSRRLDFETTVEWFEKHKMLRVEFPVNVYSETASFDIQYGYLKRNTHRNTSWDKAKFEVAAQRYVDLSDNEYGVAILNDCKYGHKILDNVLDLNLLRSTNYPDPDADQGKHQFTYSLYPHAGDLIRSKVMSEAAQLNQGLLVFDGYKTDRKTFPWRLEGNGLALETVKKSEKENCYILRVVETHGCNSAGKLMINKPVSKLVETDLMEWENGNVILCDNSVEISLKPFEIKTFKLIS</sequence>
<dbReference type="SMART" id="SM00872">
    <property type="entry name" value="Alpha-mann_mid"/>
    <property type="match status" value="1"/>
</dbReference>
<dbReference type="Gene3D" id="2.60.40.2220">
    <property type="match status" value="1"/>
</dbReference>
<dbReference type="Pfam" id="PF17677">
    <property type="entry name" value="Glyco_hydro38C2"/>
    <property type="match status" value="1"/>
</dbReference>
<dbReference type="InterPro" id="IPR000602">
    <property type="entry name" value="Glyco_hydro_38_N"/>
</dbReference>